<keyword evidence="3 6" id="KW-0812">Transmembrane</keyword>
<evidence type="ECO:0000256" key="2">
    <source>
        <dbReference type="ARBA" id="ARBA00022475"/>
    </source>
</evidence>
<dbReference type="Pfam" id="PF07690">
    <property type="entry name" value="MFS_1"/>
    <property type="match status" value="1"/>
</dbReference>
<feature type="transmembrane region" description="Helical" evidence="6">
    <location>
        <begin position="223"/>
        <end position="247"/>
    </location>
</feature>
<dbReference type="CDD" id="cd06173">
    <property type="entry name" value="MFS_MefA_like"/>
    <property type="match status" value="1"/>
</dbReference>
<dbReference type="PANTHER" id="PTHR23513:SF6">
    <property type="entry name" value="MAJOR FACILITATOR SUPERFAMILY ASSOCIATED DOMAIN-CONTAINING PROTEIN"/>
    <property type="match status" value="1"/>
</dbReference>
<proteinExistence type="predicted"/>
<reference evidence="7 8" key="1">
    <citation type="journal article" date="2019" name="Int. J. Syst. Evol. Microbiol.">
        <title>The Global Catalogue of Microorganisms (GCM) 10K type strain sequencing project: providing services to taxonomists for standard genome sequencing and annotation.</title>
        <authorList>
            <consortium name="The Broad Institute Genomics Platform"/>
            <consortium name="The Broad Institute Genome Sequencing Center for Infectious Disease"/>
            <person name="Wu L."/>
            <person name="Ma J."/>
        </authorList>
    </citation>
    <scope>NUCLEOTIDE SEQUENCE [LARGE SCALE GENOMIC DNA]</scope>
    <source>
        <strain evidence="7 8">JCM 14718</strain>
    </source>
</reference>
<evidence type="ECO:0000256" key="1">
    <source>
        <dbReference type="ARBA" id="ARBA00004651"/>
    </source>
</evidence>
<evidence type="ECO:0000256" key="6">
    <source>
        <dbReference type="SAM" id="Phobius"/>
    </source>
</evidence>
<keyword evidence="2" id="KW-1003">Cell membrane</keyword>
<accession>A0ABN2HQT5</accession>
<feature type="transmembrane region" description="Helical" evidence="6">
    <location>
        <begin position="12"/>
        <end position="37"/>
    </location>
</feature>
<feature type="transmembrane region" description="Helical" evidence="6">
    <location>
        <begin position="43"/>
        <end position="63"/>
    </location>
</feature>
<sequence length="417" mass="43823">MRRSLGRRFGWLWGAYAVSTFGTWLAFDAFTLIAILVLHSSPAAVSVLAAAGLAVGAAVAVPLGPWVEFRRKRPVLVATDLTRFAAVLSIPAAFALGMLTFGQLLVVSVIVAAADIAFKSASGAYLKGLVRPEHLLVANGRFESVTWTASAVGPPIGMAAVGIFGPVTTVLADAVSYLLSAAALRAIGGPEPHPTRTNAARLRPADLLDGWRHILTHPSLRPLFFNAILVNGLIMAPAPLLAVLMLGRLGFAPWQYGLAFGVACTGGLLGSRLAPPLVARFGQHRILRTFGTLRACWPLGLAFVSPGVPGLLVVIAVEFILIACCGVFNPVYATYRLEQTPTDRVTRTLSAWSIASNASIATLTVLWGFLATVTTPRLAIAAAGLLLLATPLLLRKAVNHHPNNTPANPAQPAPSTP</sequence>
<feature type="transmembrane region" description="Helical" evidence="6">
    <location>
        <begin position="376"/>
        <end position="394"/>
    </location>
</feature>
<evidence type="ECO:0000256" key="4">
    <source>
        <dbReference type="ARBA" id="ARBA00022989"/>
    </source>
</evidence>
<evidence type="ECO:0000313" key="7">
    <source>
        <dbReference type="EMBL" id="GAA1691856.1"/>
    </source>
</evidence>
<organism evidence="7 8">
    <name type="scientific">Fodinicola feengrottensis</name>
    <dbReference type="NCBI Taxonomy" id="435914"/>
    <lineage>
        <taxon>Bacteria</taxon>
        <taxon>Bacillati</taxon>
        <taxon>Actinomycetota</taxon>
        <taxon>Actinomycetes</taxon>
        <taxon>Mycobacteriales</taxon>
        <taxon>Fodinicola</taxon>
    </lineage>
</organism>
<keyword evidence="5 6" id="KW-0472">Membrane</keyword>
<comment type="subcellular location">
    <subcellularLocation>
        <location evidence="1">Cell membrane</location>
        <topology evidence="1">Multi-pass membrane protein</topology>
    </subcellularLocation>
</comment>
<gene>
    <name evidence="7" type="ORF">GCM10009765_46550</name>
</gene>
<feature type="transmembrane region" description="Helical" evidence="6">
    <location>
        <begin position="310"/>
        <end position="328"/>
    </location>
</feature>
<comment type="caution">
    <text evidence="7">The sequence shown here is derived from an EMBL/GenBank/DDBJ whole genome shotgun (WGS) entry which is preliminary data.</text>
</comment>
<evidence type="ECO:0000256" key="5">
    <source>
        <dbReference type="ARBA" id="ARBA00023136"/>
    </source>
</evidence>
<feature type="transmembrane region" description="Helical" evidence="6">
    <location>
        <begin position="349"/>
        <end position="370"/>
    </location>
</feature>
<dbReference type="InterPro" id="IPR036259">
    <property type="entry name" value="MFS_trans_sf"/>
</dbReference>
<dbReference type="InterPro" id="IPR011701">
    <property type="entry name" value="MFS"/>
</dbReference>
<dbReference type="Gene3D" id="1.20.1250.20">
    <property type="entry name" value="MFS general substrate transporter like domains"/>
    <property type="match status" value="1"/>
</dbReference>
<dbReference type="SUPFAM" id="SSF103473">
    <property type="entry name" value="MFS general substrate transporter"/>
    <property type="match status" value="1"/>
</dbReference>
<keyword evidence="4 6" id="KW-1133">Transmembrane helix</keyword>
<evidence type="ECO:0000256" key="3">
    <source>
        <dbReference type="ARBA" id="ARBA00022692"/>
    </source>
</evidence>
<dbReference type="Proteomes" id="UP001500618">
    <property type="component" value="Unassembled WGS sequence"/>
</dbReference>
<dbReference type="EMBL" id="BAAANY010000019">
    <property type="protein sequence ID" value="GAA1691856.1"/>
    <property type="molecule type" value="Genomic_DNA"/>
</dbReference>
<name>A0ABN2HQT5_9ACTN</name>
<keyword evidence="8" id="KW-1185">Reference proteome</keyword>
<evidence type="ECO:0000313" key="8">
    <source>
        <dbReference type="Proteomes" id="UP001500618"/>
    </source>
</evidence>
<protein>
    <submittedName>
        <fullName evidence="7">MFS transporter</fullName>
    </submittedName>
</protein>
<dbReference type="PANTHER" id="PTHR23513">
    <property type="entry name" value="INTEGRAL MEMBRANE EFFLUX PROTEIN-RELATED"/>
    <property type="match status" value="1"/>
</dbReference>